<dbReference type="AlphaFoldDB" id="A0A839H9P0"/>
<dbReference type="Proteomes" id="UP000547628">
    <property type="component" value="Unassembled WGS sequence"/>
</dbReference>
<accession>A0A839H9P0</accession>
<comment type="subunit">
    <text evidence="4 12">The complex is composed of two ATP-binding proteins (PstB), two transmembrane proteins (PstC and PstA) and a solute-binding protein (PstS).</text>
</comment>
<dbReference type="RefSeq" id="WP_182602750.1">
    <property type="nucleotide sequence ID" value="NZ_JACIVD010000064.1"/>
</dbReference>
<dbReference type="Pfam" id="PF12849">
    <property type="entry name" value="PBP_like_2"/>
    <property type="match status" value="1"/>
</dbReference>
<comment type="similarity">
    <text evidence="3 12">Belongs to the PstS family.</text>
</comment>
<evidence type="ECO:0000256" key="7">
    <source>
        <dbReference type="ARBA" id="ARBA00022592"/>
    </source>
</evidence>
<reference evidence="14 15" key="1">
    <citation type="submission" date="2020-07" db="EMBL/GenBank/DDBJ databases">
        <title>Description of Limosilactobacillus balticus sp. nov., Limosilactobacillus agrestis sp. nov., Limosilactobacillus albertensis sp. nov., Limosilactobacillus rudii sp. nov., Limosilactobacillus fastidiosus sp. nov., five novel Limosilactobacillus species isolated from the vertebrate gastrointestinal tract, and proposal of 6 subspecies of Limosilactobacillus reuteri adapted to the gastrointestinal tract of specific vertebrate hosts.</title>
        <authorList>
            <person name="Li F."/>
            <person name="Cheng C."/>
            <person name="Zheng J."/>
            <person name="Quevedo R.M."/>
            <person name="Li J."/>
            <person name="Roos S."/>
            <person name="Gaenzle M.G."/>
            <person name="Walter J."/>
        </authorList>
    </citation>
    <scope>NUCLEOTIDE SEQUENCE [LARGE SCALE GENOMIC DNA]</scope>
    <source>
        <strain evidence="14 15">Lr3000</strain>
    </source>
</reference>
<comment type="subcellular location">
    <subcellularLocation>
        <location evidence="2 12">Cell membrane</location>
        <topology evidence="2 12">Lipid-anchor</topology>
    </subcellularLocation>
</comment>
<feature type="domain" description="PBP" evidence="13">
    <location>
        <begin position="26"/>
        <end position="258"/>
    </location>
</feature>
<dbReference type="NCBIfam" id="TIGR02136">
    <property type="entry name" value="ptsS_2"/>
    <property type="match status" value="1"/>
</dbReference>
<keyword evidence="10 12" id="KW-0564">Palmitate</keyword>
<evidence type="ECO:0000256" key="9">
    <source>
        <dbReference type="ARBA" id="ARBA00023136"/>
    </source>
</evidence>
<evidence type="ECO:0000256" key="2">
    <source>
        <dbReference type="ARBA" id="ARBA00004193"/>
    </source>
</evidence>
<proteinExistence type="inferred from homology"/>
<evidence type="ECO:0000256" key="10">
    <source>
        <dbReference type="ARBA" id="ARBA00023139"/>
    </source>
</evidence>
<comment type="function">
    <text evidence="12">Involved in the system for phosphate transport across the cytoplasmic membrane.</text>
</comment>
<comment type="function">
    <text evidence="1">Part of the ABC transporter complex PstSACB involved in phosphate import.</text>
</comment>
<evidence type="ECO:0000313" key="14">
    <source>
        <dbReference type="EMBL" id="MBB1123607.1"/>
    </source>
</evidence>
<keyword evidence="8" id="KW-0732">Signal</keyword>
<evidence type="ECO:0000256" key="11">
    <source>
        <dbReference type="ARBA" id="ARBA00023288"/>
    </source>
</evidence>
<dbReference type="EMBL" id="JACIVD010000064">
    <property type="protein sequence ID" value="MBB1123607.1"/>
    <property type="molecule type" value="Genomic_DNA"/>
</dbReference>
<evidence type="ECO:0000256" key="5">
    <source>
        <dbReference type="ARBA" id="ARBA00022448"/>
    </source>
</evidence>
<evidence type="ECO:0000256" key="3">
    <source>
        <dbReference type="ARBA" id="ARBA00008725"/>
    </source>
</evidence>
<dbReference type="InterPro" id="IPR050811">
    <property type="entry name" value="Phosphate_ABC_transporter"/>
</dbReference>
<dbReference type="CDD" id="cd13653">
    <property type="entry name" value="PBP2_phosphate_like_1"/>
    <property type="match status" value="1"/>
</dbReference>
<evidence type="ECO:0000256" key="4">
    <source>
        <dbReference type="ARBA" id="ARBA00011529"/>
    </source>
</evidence>
<gene>
    <name evidence="14" type="ORF">H5S41_06510</name>
</gene>
<evidence type="ECO:0000256" key="1">
    <source>
        <dbReference type="ARBA" id="ARBA00002841"/>
    </source>
</evidence>
<protein>
    <recommendedName>
        <fullName evidence="12">Phosphate-binding protein</fullName>
    </recommendedName>
</protein>
<dbReference type="PANTHER" id="PTHR30570:SF4">
    <property type="entry name" value="PHOSPHATE-BINDING PROTEIN PSTS 1"/>
    <property type="match status" value="1"/>
</dbReference>
<evidence type="ECO:0000259" key="13">
    <source>
        <dbReference type="Pfam" id="PF12849"/>
    </source>
</evidence>
<keyword evidence="7 12" id="KW-0592">Phosphate transport</keyword>
<comment type="caution">
    <text evidence="14">The sequence shown here is derived from an EMBL/GenBank/DDBJ whole genome shotgun (WGS) entry which is preliminary data.</text>
</comment>
<keyword evidence="9" id="KW-0472">Membrane</keyword>
<dbReference type="SUPFAM" id="SSF53850">
    <property type="entry name" value="Periplasmic binding protein-like II"/>
    <property type="match status" value="1"/>
</dbReference>
<dbReference type="PANTHER" id="PTHR30570">
    <property type="entry name" value="PERIPLASMIC PHOSPHATE BINDING COMPONENT OF PHOSPHATE ABC TRANSPORTER"/>
    <property type="match status" value="1"/>
</dbReference>
<dbReference type="InterPro" id="IPR011862">
    <property type="entry name" value="Phos-bd"/>
</dbReference>
<dbReference type="GO" id="GO:0042301">
    <property type="term" value="F:phosphate ion binding"/>
    <property type="evidence" value="ECO:0007669"/>
    <property type="project" value="UniProtKB-UniRule"/>
</dbReference>
<keyword evidence="11 12" id="KW-0449">Lipoprotein</keyword>
<organism evidence="14 15">
    <name type="scientific">Limosilactobacillus albertensis</name>
    <dbReference type="NCBI Taxonomy" id="2759752"/>
    <lineage>
        <taxon>Bacteria</taxon>
        <taxon>Bacillati</taxon>
        <taxon>Bacillota</taxon>
        <taxon>Bacilli</taxon>
        <taxon>Lactobacillales</taxon>
        <taxon>Lactobacillaceae</taxon>
        <taxon>Limosilactobacillus</taxon>
    </lineage>
</organism>
<evidence type="ECO:0000256" key="6">
    <source>
        <dbReference type="ARBA" id="ARBA00022475"/>
    </source>
</evidence>
<keyword evidence="6 12" id="KW-1003">Cell membrane</keyword>
<name>A0A839H9P0_9LACO</name>
<sequence>MKKIVISIVLLVMVCWLGGSWVLARQQPSQEKITIVGSTALQPLAEAVANNYRINHPQTSIIVQVGGSGTGLSQVQAGAVNIGSADIFADQQDGINAGKLNDNIVAVSGIVPIVNEHLGVKNLTMDQLRQIFTGQITNWQELGGPDLPITVINRAHGSGTRVAFEQTVLKPGMQAVNAQEQDSNGTVKEIIKNTPGAISYIAFAYLNDQVQAINLDGVAPTAANVTTNKWQLWSYEHMYTQKHPSRATTEFIKYMQSEKVQKTLVTDAHYISIHDMKVEKTPNGKVTERK</sequence>
<evidence type="ECO:0000256" key="12">
    <source>
        <dbReference type="RuleBase" id="RU367119"/>
    </source>
</evidence>
<evidence type="ECO:0000256" key="8">
    <source>
        <dbReference type="ARBA" id="ARBA00022729"/>
    </source>
</evidence>
<dbReference type="Gene3D" id="3.40.190.10">
    <property type="entry name" value="Periplasmic binding protein-like II"/>
    <property type="match status" value="2"/>
</dbReference>
<dbReference type="GO" id="GO:0005886">
    <property type="term" value="C:plasma membrane"/>
    <property type="evidence" value="ECO:0007669"/>
    <property type="project" value="UniProtKB-SubCell"/>
</dbReference>
<evidence type="ECO:0000313" key="15">
    <source>
        <dbReference type="Proteomes" id="UP000547628"/>
    </source>
</evidence>
<dbReference type="GO" id="GO:0006817">
    <property type="term" value="P:phosphate ion transport"/>
    <property type="evidence" value="ECO:0007669"/>
    <property type="project" value="UniProtKB-UniRule"/>
</dbReference>
<dbReference type="InterPro" id="IPR024370">
    <property type="entry name" value="PBP_domain"/>
</dbReference>
<keyword evidence="5 12" id="KW-0813">Transport</keyword>